<feature type="region of interest" description="Disordered" evidence="1">
    <location>
        <begin position="82"/>
        <end position="102"/>
    </location>
</feature>
<feature type="compositionally biased region" description="Basic and acidic residues" evidence="1">
    <location>
        <begin position="82"/>
        <end position="96"/>
    </location>
</feature>
<comment type="caution">
    <text evidence="2">The sequence shown here is derived from an EMBL/GenBank/DDBJ whole genome shotgun (WGS) entry which is preliminary data.</text>
</comment>
<reference evidence="2" key="1">
    <citation type="journal article" date="2023" name="Mol. Biol. Evol.">
        <title>Third-Generation Sequencing Reveals the Adaptive Role of the Epigenome in Three Deep-Sea Polychaetes.</title>
        <authorList>
            <person name="Perez M."/>
            <person name="Aroh O."/>
            <person name="Sun Y."/>
            <person name="Lan Y."/>
            <person name="Juniper S.K."/>
            <person name="Young C.R."/>
            <person name="Angers B."/>
            <person name="Qian P.Y."/>
        </authorList>
    </citation>
    <scope>NUCLEOTIDE SEQUENCE</scope>
    <source>
        <strain evidence="2">R07B-5</strain>
    </source>
</reference>
<evidence type="ECO:0000313" key="3">
    <source>
        <dbReference type="Proteomes" id="UP001209878"/>
    </source>
</evidence>
<dbReference type="EMBL" id="JAODUO010000312">
    <property type="protein sequence ID" value="KAK2183413.1"/>
    <property type="molecule type" value="Genomic_DNA"/>
</dbReference>
<dbReference type="AlphaFoldDB" id="A0AAD9NW22"/>
<gene>
    <name evidence="2" type="ORF">NP493_313g05023</name>
</gene>
<organism evidence="2 3">
    <name type="scientific">Ridgeia piscesae</name>
    <name type="common">Tubeworm</name>
    <dbReference type="NCBI Taxonomy" id="27915"/>
    <lineage>
        <taxon>Eukaryota</taxon>
        <taxon>Metazoa</taxon>
        <taxon>Spiralia</taxon>
        <taxon>Lophotrochozoa</taxon>
        <taxon>Annelida</taxon>
        <taxon>Polychaeta</taxon>
        <taxon>Sedentaria</taxon>
        <taxon>Canalipalpata</taxon>
        <taxon>Sabellida</taxon>
        <taxon>Siboglinidae</taxon>
        <taxon>Ridgeia</taxon>
    </lineage>
</organism>
<accession>A0AAD9NW22</accession>
<name>A0AAD9NW22_RIDPI</name>
<protein>
    <submittedName>
        <fullName evidence="2">Uncharacterized protein</fullName>
    </submittedName>
</protein>
<dbReference type="Proteomes" id="UP001209878">
    <property type="component" value="Unassembled WGS sequence"/>
</dbReference>
<evidence type="ECO:0000313" key="2">
    <source>
        <dbReference type="EMBL" id="KAK2183413.1"/>
    </source>
</evidence>
<evidence type="ECO:0000256" key="1">
    <source>
        <dbReference type="SAM" id="MobiDB-lite"/>
    </source>
</evidence>
<keyword evidence="3" id="KW-1185">Reference proteome</keyword>
<sequence length="132" mass="14648">MPDTDVPASGLGLGAQPVVTVTDDTGVAAPVPVEAQSSFRPFTIDSYLRLLEREEEQAQLEVEKIPEQFQEGRLVDGELKFGDESADEEKLERDPDLVEGSGVPDRLGVVPLELLYVVAVIRLWQTFYYIEL</sequence>
<proteinExistence type="predicted"/>